<dbReference type="EMBL" id="CAUJNA010001424">
    <property type="protein sequence ID" value="CAJ1386826.1"/>
    <property type="molecule type" value="Genomic_DNA"/>
</dbReference>
<name>A0AA36IFT1_9DINO</name>
<dbReference type="AlphaFoldDB" id="A0AA36IFT1"/>
<reference evidence="2" key="1">
    <citation type="submission" date="2023-08" db="EMBL/GenBank/DDBJ databases">
        <authorList>
            <person name="Chen Y."/>
            <person name="Shah S."/>
            <person name="Dougan E. K."/>
            <person name="Thang M."/>
            <person name="Chan C."/>
        </authorList>
    </citation>
    <scope>NUCLEOTIDE SEQUENCE</scope>
</reference>
<evidence type="ECO:0000313" key="2">
    <source>
        <dbReference type="EMBL" id="CAJ1386826.1"/>
    </source>
</evidence>
<proteinExistence type="predicted"/>
<feature type="region of interest" description="Disordered" evidence="1">
    <location>
        <begin position="27"/>
        <end position="56"/>
    </location>
</feature>
<comment type="caution">
    <text evidence="2">The sequence shown here is derived from an EMBL/GenBank/DDBJ whole genome shotgun (WGS) entry which is preliminary data.</text>
</comment>
<sequence>MRSWLKDAVEQRVQSVEDRVQYFRENFTHTKDRSQSRPSTGRSRGMSAGCAPDCCS</sequence>
<accession>A0AA36IFT1</accession>
<evidence type="ECO:0000313" key="3">
    <source>
        <dbReference type="Proteomes" id="UP001178507"/>
    </source>
</evidence>
<gene>
    <name evidence="2" type="ORF">EVOR1521_LOCUS13019</name>
</gene>
<evidence type="ECO:0000256" key="1">
    <source>
        <dbReference type="SAM" id="MobiDB-lite"/>
    </source>
</evidence>
<protein>
    <submittedName>
        <fullName evidence="2">Uncharacterized protein</fullName>
    </submittedName>
</protein>
<keyword evidence="3" id="KW-1185">Reference proteome</keyword>
<dbReference type="Proteomes" id="UP001178507">
    <property type="component" value="Unassembled WGS sequence"/>
</dbReference>
<organism evidence="2 3">
    <name type="scientific">Effrenium voratum</name>
    <dbReference type="NCBI Taxonomy" id="2562239"/>
    <lineage>
        <taxon>Eukaryota</taxon>
        <taxon>Sar</taxon>
        <taxon>Alveolata</taxon>
        <taxon>Dinophyceae</taxon>
        <taxon>Suessiales</taxon>
        <taxon>Symbiodiniaceae</taxon>
        <taxon>Effrenium</taxon>
    </lineage>
</organism>